<dbReference type="CDD" id="cd03260">
    <property type="entry name" value="ABC_PstB_phosphate_transporter"/>
    <property type="match status" value="1"/>
</dbReference>
<keyword evidence="1" id="KW-0547">Nucleotide-binding</keyword>
<sequence length="286" mass="32744">MSFKSLFARKEKWTTEEEVNRAKAIDERISGRKFVLEIKNLNLWAGKTADNNQILKNINIRIPEYSVVAIIGPSGSGKSSLLRTINRTNFDDSYIYKGSVNFYGRNILENYPLEYLRSQIGTVMQKPIMFPMSIRENILFALKSYGITNSSKLEIILERSLREAHLWDEVKNRLNAKPEDYLSIGQQQRLCIARAIALQPKVLLMDEPTSALDLKASRKIEDLIRKITKNKMSTIILISHSLSQVRRVSDYTIFIKNGAVIEQGRTGDIFNNPIHQETKDFVGGIY</sequence>
<gene>
    <name evidence="5" type="primary">pstB3</name>
    <name evidence="5" type="ORF">MHSWG343_04240</name>
</gene>
<dbReference type="GO" id="GO:0035435">
    <property type="term" value="P:phosphate ion transmembrane transport"/>
    <property type="evidence" value="ECO:0007669"/>
    <property type="project" value="InterPro"/>
</dbReference>
<dbReference type="Proteomes" id="UP000324831">
    <property type="component" value="Unassembled WGS sequence"/>
</dbReference>
<evidence type="ECO:0000256" key="2">
    <source>
        <dbReference type="ARBA" id="ARBA00022840"/>
    </source>
</evidence>
<evidence type="ECO:0000313" key="5">
    <source>
        <dbReference type="EMBL" id="GCE63427.1"/>
    </source>
</evidence>
<dbReference type="PANTHER" id="PTHR43423">
    <property type="entry name" value="ABC TRANSPORTER I FAMILY MEMBER 17"/>
    <property type="match status" value="1"/>
</dbReference>
<dbReference type="GO" id="GO:0005315">
    <property type="term" value="F:phosphate transmembrane transporter activity"/>
    <property type="evidence" value="ECO:0007669"/>
    <property type="project" value="InterPro"/>
</dbReference>
<dbReference type="Pfam" id="PF00005">
    <property type="entry name" value="ABC_tran"/>
    <property type="match status" value="1"/>
</dbReference>
<dbReference type="SUPFAM" id="SSF52540">
    <property type="entry name" value="P-loop containing nucleoside triphosphate hydrolases"/>
    <property type="match status" value="1"/>
</dbReference>
<comment type="caution">
    <text evidence="5">The sequence shown here is derived from an EMBL/GenBank/DDBJ whole genome shotgun (WGS) entry which is preliminary data.</text>
</comment>
<evidence type="ECO:0000256" key="3">
    <source>
        <dbReference type="ARBA" id="ARBA00023136"/>
    </source>
</evidence>
<evidence type="ECO:0000259" key="4">
    <source>
        <dbReference type="PROSITE" id="PS50893"/>
    </source>
</evidence>
<protein>
    <submittedName>
        <fullName evidence="5">Phosphate import ATP-binding protein PstB 3</fullName>
    </submittedName>
</protein>
<dbReference type="SMART" id="SM00382">
    <property type="entry name" value="AAA"/>
    <property type="match status" value="1"/>
</dbReference>
<dbReference type="GO" id="GO:0005524">
    <property type="term" value="F:ATP binding"/>
    <property type="evidence" value="ECO:0007669"/>
    <property type="project" value="UniProtKB-KW"/>
</dbReference>
<evidence type="ECO:0000256" key="1">
    <source>
        <dbReference type="ARBA" id="ARBA00022741"/>
    </source>
</evidence>
<dbReference type="GO" id="GO:0016887">
    <property type="term" value="F:ATP hydrolysis activity"/>
    <property type="evidence" value="ECO:0007669"/>
    <property type="project" value="InterPro"/>
</dbReference>
<keyword evidence="3" id="KW-0472">Membrane</keyword>
<reference evidence="5 6" key="1">
    <citation type="submission" date="2019-01" db="EMBL/GenBank/DDBJ databases">
        <title>Draft genome sequences of Candidatus Mycoplasma haemohominis SWG34-3 identified from a patient with pyrexia, anemia and liver dysfunction.</title>
        <authorList>
            <person name="Sekizuka T."/>
            <person name="Hattori N."/>
            <person name="Katano H."/>
            <person name="Takuma T."/>
            <person name="Ito T."/>
            <person name="Arai N."/>
            <person name="Yanai R."/>
            <person name="Ishii S."/>
            <person name="Miura Y."/>
            <person name="Tokunaga T."/>
            <person name="Watanabe H."/>
            <person name="Nomura N."/>
            <person name="Eguchi J."/>
            <person name="Arai T."/>
            <person name="Hasegawa H."/>
            <person name="Nakamaki T."/>
            <person name="Wakita T."/>
            <person name="Niki Y."/>
            <person name="Kuroda M."/>
        </authorList>
    </citation>
    <scope>NUCLEOTIDE SEQUENCE [LARGE SCALE GENOMIC DNA]</scope>
    <source>
        <strain evidence="5">SWG34-3</strain>
    </source>
</reference>
<organism evidence="5 6">
    <name type="scientific">Candidatus Mycoplasma haematohominis</name>
    <dbReference type="NCBI Taxonomy" id="1494318"/>
    <lineage>
        <taxon>Bacteria</taxon>
        <taxon>Bacillati</taxon>
        <taxon>Mycoplasmatota</taxon>
        <taxon>Mollicutes</taxon>
        <taxon>Mycoplasmataceae</taxon>
        <taxon>Mycoplasma</taxon>
    </lineage>
</organism>
<dbReference type="InterPro" id="IPR003439">
    <property type="entry name" value="ABC_transporter-like_ATP-bd"/>
</dbReference>
<keyword evidence="2 5" id="KW-0067">ATP-binding</keyword>
<evidence type="ECO:0000313" key="6">
    <source>
        <dbReference type="Proteomes" id="UP000324831"/>
    </source>
</evidence>
<dbReference type="AlphaFoldDB" id="A0A478FQP0"/>
<dbReference type="PROSITE" id="PS50893">
    <property type="entry name" value="ABC_TRANSPORTER_2"/>
    <property type="match status" value="1"/>
</dbReference>
<feature type="domain" description="ABC transporter" evidence="4">
    <location>
        <begin position="38"/>
        <end position="282"/>
    </location>
</feature>
<dbReference type="Gene3D" id="3.40.50.300">
    <property type="entry name" value="P-loop containing nucleotide triphosphate hydrolases"/>
    <property type="match status" value="1"/>
</dbReference>
<dbReference type="InterPro" id="IPR003593">
    <property type="entry name" value="AAA+_ATPase"/>
</dbReference>
<dbReference type="EMBL" id="BIMN01000002">
    <property type="protein sequence ID" value="GCE63427.1"/>
    <property type="molecule type" value="Genomic_DNA"/>
</dbReference>
<dbReference type="GO" id="GO:0016020">
    <property type="term" value="C:membrane"/>
    <property type="evidence" value="ECO:0007669"/>
    <property type="project" value="InterPro"/>
</dbReference>
<proteinExistence type="predicted"/>
<dbReference type="InterPro" id="IPR027417">
    <property type="entry name" value="P-loop_NTPase"/>
</dbReference>
<name>A0A478FQP0_9MOLU</name>
<accession>A0A478FQP0</accession>
<dbReference type="PANTHER" id="PTHR43423:SF1">
    <property type="entry name" value="ABC TRANSPORTER I FAMILY MEMBER 17"/>
    <property type="match status" value="1"/>
</dbReference>
<dbReference type="InterPro" id="IPR005670">
    <property type="entry name" value="PstB-like"/>
</dbReference>